<dbReference type="AlphaFoldDB" id="A0A5N5W6I1"/>
<dbReference type="EMBL" id="VOKX01000032">
    <property type="protein sequence ID" value="KAB7843691.1"/>
    <property type="molecule type" value="Genomic_DNA"/>
</dbReference>
<organism evidence="1 2">
    <name type="scientific">Streptomyces mobaraensis</name>
    <name type="common">Streptoverticillium mobaraense</name>
    <dbReference type="NCBI Taxonomy" id="35621"/>
    <lineage>
        <taxon>Bacteria</taxon>
        <taxon>Bacillati</taxon>
        <taxon>Actinomycetota</taxon>
        <taxon>Actinomycetes</taxon>
        <taxon>Kitasatosporales</taxon>
        <taxon>Streptomycetaceae</taxon>
        <taxon>Streptomyces</taxon>
    </lineage>
</organism>
<sequence length="62" mass="7370">MVRYGNWATDTRDGRLGQVVRQKYTHIVLRAPDGRSEWDCPFDDHRIATVRELKDAGLWERR</sequence>
<evidence type="ECO:0000313" key="2">
    <source>
        <dbReference type="Proteomes" id="UP000327000"/>
    </source>
</evidence>
<dbReference type="OrthoDB" id="3855669at2"/>
<gene>
    <name evidence="1" type="ORF">FRZ00_17190</name>
</gene>
<accession>A0A5N5W6I1</accession>
<name>A0A5N5W6I1_STRMB</name>
<evidence type="ECO:0000313" key="1">
    <source>
        <dbReference type="EMBL" id="KAB7843691.1"/>
    </source>
</evidence>
<proteinExistence type="predicted"/>
<protein>
    <submittedName>
        <fullName evidence="1">Uncharacterized protein</fullName>
    </submittedName>
</protein>
<dbReference type="RefSeq" id="WP_004942446.1">
    <property type="nucleotide sequence ID" value="NZ_JBEOXQ010000019.1"/>
</dbReference>
<comment type="caution">
    <text evidence="1">The sequence shown here is derived from an EMBL/GenBank/DDBJ whole genome shotgun (WGS) entry which is preliminary data.</text>
</comment>
<reference evidence="1 2" key="1">
    <citation type="journal article" date="2019" name="Microb. Cell Fact.">
        <title>Exploring novel herbicidin analogues by transcriptional regulator overexpression and MS/MS molecular networking.</title>
        <authorList>
            <person name="Shi Y."/>
            <person name="Gu R."/>
            <person name="Li Y."/>
            <person name="Wang X."/>
            <person name="Ren W."/>
            <person name="Li X."/>
            <person name="Wang L."/>
            <person name="Xie Y."/>
            <person name="Hong B."/>
        </authorList>
    </citation>
    <scope>NUCLEOTIDE SEQUENCE [LARGE SCALE GENOMIC DNA]</scope>
    <source>
        <strain evidence="1 2">US-43</strain>
    </source>
</reference>
<keyword evidence="2" id="KW-1185">Reference proteome</keyword>
<dbReference type="Proteomes" id="UP000327000">
    <property type="component" value="Unassembled WGS sequence"/>
</dbReference>